<dbReference type="Pfam" id="PF04424">
    <property type="entry name" value="MINDY_DUB"/>
    <property type="match status" value="2"/>
</dbReference>
<dbReference type="GO" id="GO:0016807">
    <property type="term" value="F:cysteine-type carboxypeptidase activity"/>
    <property type="evidence" value="ECO:0007669"/>
    <property type="project" value="TreeGrafter"/>
</dbReference>
<evidence type="ECO:0000259" key="1">
    <source>
        <dbReference type="Pfam" id="PF04424"/>
    </source>
</evidence>
<reference evidence="2" key="2">
    <citation type="submission" date="2015-03" db="UniProtKB">
        <authorList>
            <consortium name="EnsemblPlants"/>
        </authorList>
    </citation>
    <scope>IDENTIFICATION</scope>
</reference>
<dbReference type="GO" id="GO:0005829">
    <property type="term" value="C:cytosol"/>
    <property type="evidence" value="ECO:0007669"/>
    <property type="project" value="TreeGrafter"/>
</dbReference>
<dbReference type="InterPro" id="IPR007518">
    <property type="entry name" value="MINDY"/>
</dbReference>
<dbReference type="GO" id="GO:0004843">
    <property type="term" value="F:cysteine-type deubiquitinase activity"/>
    <property type="evidence" value="ECO:0007669"/>
    <property type="project" value="InterPro"/>
</dbReference>
<name>A0A0D3H2E8_9ORYZ</name>
<keyword evidence="3" id="KW-1185">Reference proteome</keyword>
<proteinExistence type="predicted"/>
<reference evidence="2" key="1">
    <citation type="journal article" date="2009" name="Rice">
        <title>De Novo Next Generation Sequencing of Plant Genomes.</title>
        <authorList>
            <person name="Rounsley S."/>
            <person name="Marri P.R."/>
            <person name="Yu Y."/>
            <person name="He R."/>
            <person name="Sisneros N."/>
            <person name="Goicoechea J.L."/>
            <person name="Lee S.J."/>
            <person name="Angelova A."/>
            <person name="Kudrna D."/>
            <person name="Luo M."/>
            <person name="Affourtit J."/>
            <person name="Desany B."/>
            <person name="Knight J."/>
            <person name="Niazi F."/>
            <person name="Egholm M."/>
            <person name="Wing R.A."/>
        </authorList>
    </citation>
    <scope>NUCLEOTIDE SEQUENCE [LARGE SCALE GENOMIC DNA]</scope>
    <source>
        <strain evidence="2">cv. IRGC 105608</strain>
    </source>
</reference>
<protein>
    <recommendedName>
        <fullName evidence="1">MINDY deubiquitinase domain-containing protein</fullName>
    </recommendedName>
</protein>
<dbReference type="Proteomes" id="UP000026960">
    <property type="component" value="Chromosome 8"/>
</dbReference>
<dbReference type="InterPro" id="IPR033979">
    <property type="entry name" value="MINDY_domain"/>
</dbReference>
<dbReference type="STRING" id="65489.A0A0D3H2E8"/>
<dbReference type="AlphaFoldDB" id="A0A0D3H2E8"/>
<dbReference type="GO" id="GO:0071944">
    <property type="term" value="C:cell periphery"/>
    <property type="evidence" value="ECO:0007669"/>
    <property type="project" value="TreeGrafter"/>
</dbReference>
<dbReference type="PANTHER" id="PTHR18063:SF6">
    <property type="entry name" value="UBIQUITIN CARBOXYL-TERMINAL HYDROLASE"/>
    <property type="match status" value="1"/>
</dbReference>
<dbReference type="GO" id="GO:1990380">
    <property type="term" value="F:K48-linked deubiquitinase activity"/>
    <property type="evidence" value="ECO:0007669"/>
    <property type="project" value="InterPro"/>
</dbReference>
<dbReference type="GO" id="GO:0071108">
    <property type="term" value="P:protein K48-linked deubiquitination"/>
    <property type="evidence" value="ECO:0007669"/>
    <property type="project" value="TreeGrafter"/>
</dbReference>
<dbReference type="PANTHER" id="PTHR18063">
    <property type="entry name" value="NF-E2 INDUCIBLE PROTEIN"/>
    <property type="match status" value="1"/>
</dbReference>
<dbReference type="Gramene" id="OBART08G21270.1">
    <property type="protein sequence ID" value="OBART08G21270.1"/>
    <property type="gene ID" value="OBART08G21270"/>
</dbReference>
<organism evidence="2">
    <name type="scientific">Oryza barthii</name>
    <dbReference type="NCBI Taxonomy" id="65489"/>
    <lineage>
        <taxon>Eukaryota</taxon>
        <taxon>Viridiplantae</taxon>
        <taxon>Streptophyta</taxon>
        <taxon>Embryophyta</taxon>
        <taxon>Tracheophyta</taxon>
        <taxon>Spermatophyta</taxon>
        <taxon>Magnoliopsida</taxon>
        <taxon>Liliopsida</taxon>
        <taxon>Poales</taxon>
        <taxon>Poaceae</taxon>
        <taxon>BOP clade</taxon>
        <taxon>Oryzoideae</taxon>
        <taxon>Oryzeae</taxon>
        <taxon>Oryzinae</taxon>
        <taxon>Oryza</taxon>
    </lineage>
</organism>
<evidence type="ECO:0000313" key="2">
    <source>
        <dbReference type="EnsemblPlants" id="OBART08G21270.1"/>
    </source>
</evidence>
<accession>A0A0D3H2E8</accession>
<feature type="domain" description="MINDY deubiquitinase" evidence="1">
    <location>
        <begin position="61"/>
        <end position="264"/>
    </location>
</feature>
<dbReference type="EnsemblPlants" id="OBART08G21270.1">
    <property type="protein sequence ID" value="OBART08G21270.1"/>
    <property type="gene ID" value="OBART08G21270"/>
</dbReference>
<feature type="domain" description="MINDY deubiquitinase" evidence="1">
    <location>
        <begin position="333"/>
        <end position="587"/>
    </location>
</feature>
<dbReference type="PaxDb" id="65489-OBART08G21270.1"/>
<dbReference type="eggNOG" id="ENOG502R3VU">
    <property type="taxonomic scope" value="Eukaryota"/>
</dbReference>
<evidence type="ECO:0000313" key="3">
    <source>
        <dbReference type="Proteomes" id="UP000026960"/>
    </source>
</evidence>
<sequence>MERYRFVRSENEGKPVGLACHEAYSCSIALYNFALLTWIPLPLITPRFVTEQEVKYSIIALVEHKIKDLEKGWSSNFDYLYEAEKECKCLVHALPGGLQICPALDSITSFKTNGGHNLFSLLEIRMVHGWLANPEDNIYETVRSFSCDDLESHISDALNDNSEAAQRNRDASKRTTIHFYLMNTAIHSFNTLSSGLHRYQSLCQGLLKDEYAILYRGSDTFNLIREKDGSILILETDINILDAYPQARWRILEEADEEPIYLNCKYIPLKNQPHIAKAKLWYYEKLNSRNEYAPRNVTKDEASIQKPTGNEGKLSNQEAILQTKQASDETLHYRVVQFKHENLLTSIICHKGYSLWTALYNHLVLNRALAVKPSEVKLQFLPEREVKDAIIAHLKLVLGEIEKSEKSKHEKLYNCEFIWKCFIRSTADTHQIYPVLDSFTSFKDSFGRSLICVLGIELVHGWVANPEDNIYETVKSFSSDDLESHISSLDARSDNSEAAQRDRDASKNLLAARNQFTSYGYQSLCQGLGKDEYAILYRGDDIFNLIREKDGSILILETDTDILDAYPNARWRILEEVDEEPIYLNCKYIPLKNQPHIAKVKRWYLEMKSKKKINEASSNEGAGQKQCYRDTRVSVSTRVRRGKTQL</sequence>
<dbReference type="HOGENOM" id="CLU_424169_0_0_1"/>